<dbReference type="GeneID" id="89337263"/>
<evidence type="ECO:0000313" key="2">
    <source>
        <dbReference type="Proteomes" id="UP001432202"/>
    </source>
</evidence>
<dbReference type="EMBL" id="CP146016">
    <property type="protein sequence ID" value="WWQ59945.1"/>
    <property type="molecule type" value="Genomic_DNA"/>
</dbReference>
<dbReference type="RefSeq" id="WP_338599855.1">
    <property type="nucleotide sequence ID" value="NZ_CP146016.1"/>
</dbReference>
<gene>
    <name evidence="1" type="ORF">V6M85_10800</name>
</gene>
<sequence>MGYVAKVDDRGRIKLPKKLANSSEVIIIDTGTFFIGIPIPKDPILATSNVTNIDVEVSQLKEAADKEAENDALENAKKKGFIEK</sequence>
<keyword evidence="2" id="KW-1185">Reference proteome</keyword>
<protein>
    <submittedName>
        <fullName evidence="1">VapB-type antitoxin</fullName>
    </submittedName>
</protein>
<dbReference type="Proteomes" id="UP001432202">
    <property type="component" value="Chromosome"/>
</dbReference>
<accession>A0AAX4KYH4</accession>
<organism evidence="1 2">
    <name type="scientific">Sulfolobus tengchongensis</name>
    <dbReference type="NCBI Taxonomy" id="207809"/>
    <lineage>
        <taxon>Archaea</taxon>
        <taxon>Thermoproteota</taxon>
        <taxon>Thermoprotei</taxon>
        <taxon>Sulfolobales</taxon>
        <taxon>Sulfolobaceae</taxon>
        <taxon>Sulfolobus</taxon>
    </lineage>
</organism>
<reference evidence="1 2" key="1">
    <citation type="submission" date="2024-02" db="EMBL/GenBank/DDBJ databases">
        <title>STSV induces naive adaptation in Sulfolobus.</title>
        <authorList>
            <person name="Xiang X."/>
            <person name="Song M."/>
        </authorList>
    </citation>
    <scope>NUCLEOTIDE SEQUENCE [LARGE SCALE GENOMIC DNA]</scope>
    <source>
        <strain evidence="1 2">RT2</strain>
    </source>
</reference>
<proteinExistence type="predicted"/>
<evidence type="ECO:0000313" key="1">
    <source>
        <dbReference type="EMBL" id="WWQ59945.1"/>
    </source>
</evidence>
<name>A0AAX4KYH4_9CREN</name>
<dbReference type="AlphaFoldDB" id="A0AAX4KYH4"/>